<evidence type="ECO:0000256" key="1">
    <source>
        <dbReference type="ARBA" id="ARBA00004533"/>
    </source>
</evidence>
<evidence type="ECO:0000256" key="5">
    <source>
        <dbReference type="ARBA" id="ARBA00022989"/>
    </source>
</evidence>
<feature type="transmembrane region" description="Helical" evidence="7">
    <location>
        <begin position="22"/>
        <end position="41"/>
    </location>
</feature>
<keyword evidence="4 7" id="KW-0812">Transmembrane</keyword>
<proteinExistence type="predicted"/>
<keyword evidence="6 7" id="KW-0472">Membrane</keyword>
<protein>
    <submittedName>
        <fullName evidence="9">MlaD family protein</fullName>
    </submittedName>
</protein>
<name>A0ABU3SXT8_9ALTE</name>
<evidence type="ECO:0000313" key="9">
    <source>
        <dbReference type="EMBL" id="MDU0354732.1"/>
    </source>
</evidence>
<evidence type="ECO:0000256" key="3">
    <source>
        <dbReference type="ARBA" id="ARBA00022519"/>
    </source>
</evidence>
<keyword evidence="5 7" id="KW-1133">Transmembrane helix</keyword>
<comment type="subcellular location">
    <subcellularLocation>
        <location evidence="1">Cell inner membrane</location>
    </subcellularLocation>
</comment>
<dbReference type="EMBL" id="JAWDIO010000002">
    <property type="protein sequence ID" value="MDU0354732.1"/>
    <property type="molecule type" value="Genomic_DNA"/>
</dbReference>
<accession>A0ABU3SXT8</accession>
<dbReference type="PANTHER" id="PTHR30462:SF2">
    <property type="entry name" value="INTERMEMBRANE TRANSPORT PROTEIN PQIB"/>
    <property type="match status" value="1"/>
</dbReference>
<reference evidence="9 10" key="1">
    <citation type="submission" date="2023-10" db="EMBL/GenBank/DDBJ databases">
        <title>Glaciecola aquimarina strain GGW-M5 nov., isolated from a coastal seawater.</title>
        <authorList>
            <person name="Bayburt H."/>
            <person name="Kim J.M."/>
            <person name="Choi B.J."/>
            <person name="Jeon C.O."/>
        </authorList>
    </citation>
    <scope>NUCLEOTIDE SEQUENCE [LARGE SCALE GENOMIC DNA]</scope>
    <source>
        <strain evidence="9 10">KCTC 32108</strain>
    </source>
</reference>
<keyword evidence="2" id="KW-1003">Cell membrane</keyword>
<dbReference type="InterPro" id="IPR003399">
    <property type="entry name" value="Mce/MlaD"/>
</dbReference>
<comment type="caution">
    <text evidence="9">The sequence shown here is derived from an EMBL/GenBank/DDBJ whole genome shotgun (WGS) entry which is preliminary data.</text>
</comment>
<evidence type="ECO:0000256" key="6">
    <source>
        <dbReference type="ARBA" id="ARBA00023136"/>
    </source>
</evidence>
<keyword evidence="3" id="KW-0997">Cell inner membrane</keyword>
<dbReference type="Proteomes" id="UP001247805">
    <property type="component" value="Unassembled WGS sequence"/>
</dbReference>
<feature type="domain" description="Mce/MlaD" evidence="8">
    <location>
        <begin position="45"/>
        <end position="136"/>
    </location>
</feature>
<evidence type="ECO:0000256" key="4">
    <source>
        <dbReference type="ARBA" id="ARBA00022692"/>
    </source>
</evidence>
<dbReference type="Pfam" id="PF02470">
    <property type="entry name" value="MlaD"/>
    <property type="match status" value="1"/>
</dbReference>
<evidence type="ECO:0000259" key="8">
    <source>
        <dbReference type="Pfam" id="PF02470"/>
    </source>
</evidence>
<gene>
    <name evidence="9" type="ORF">RS130_13125</name>
</gene>
<organism evidence="9 10">
    <name type="scientific">Paraglaciecola aquimarina</name>
    <dbReference type="NCBI Taxonomy" id="1235557"/>
    <lineage>
        <taxon>Bacteria</taxon>
        <taxon>Pseudomonadati</taxon>
        <taxon>Pseudomonadota</taxon>
        <taxon>Gammaproteobacteria</taxon>
        <taxon>Alteromonadales</taxon>
        <taxon>Alteromonadaceae</taxon>
        <taxon>Paraglaciecola</taxon>
    </lineage>
</organism>
<dbReference type="PANTHER" id="PTHR30462">
    <property type="entry name" value="INTERMEMBRANE TRANSPORT PROTEIN PQIB-RELATED"/>
    <property type="match status" value="1"/>
</dbReference>
<sequence length="243" mass="26476">MTDTHPPHEVAIVKPVRNVSKIWLLPAAALLVGLWMVYYQWANQGPLILIEFNTATGLEAGKTKIKTRDVDIGVVKKIELSSEVEGVLVTARLNSNIEPLLRADNQFWIVSPRVSLSGVSGLGTILSGPYINMEPGTDDESSFEFVALAVPPVTKTGTLMVCMLPLTAIVNLPIKKVIPSCIKAFRWVNLKISILISKIEAFTTTPLSKPLTMNSSRPILSFGILVVFKWISMPTASKSVPAV</sequence>
<dbReference type="InterPro" id="IPR051800">
    <property type="entry name" value="PqiA-PqiB_transport"/>
</dbReference>
<keyword evidence="10" id="KW-1185">Reference proteome</keyword>
<evidence type="ECO:0000256" key="2">
    <source>
        <dbReference type="ARBA" id="ARBA00022475"/>
    </source>
</evidence>
<evidence type="ECO:0000313" key="10">
    <source>
        <dbReference type="Proteomes" id="UP001247805"/>
    </source>
</evidence>
<evidence type="ECO:0000256" key="7">
    <source>
        <dbReference type="SAM" id="Phobius"/>
    </source>
</evidence>